<proteinExistence type="predicted"/>
<dbReference type="AlphaFoldDB" id="A0ABD2QKQ4"/>
<dbReference type="EMBL" id="JBJKFK010000077">
    <property type="protein sequence ID" value="KAL3320094.1"/>
    <property type="molecule type" value="Genomic_DNA"/>
</dbReference>
<dbReference type="SUPFAM" id="SSF140383">
    <property type="entry name" value="BSD domain-like"/>
    <property type="match status" value="1"/>
</dbReference>
<feature type="region of interest" description="Disordered" evidence="1">
    <location>
        <begin position="286"/>
        <end position="320"/>
    </location>
</feature>
<gene>
    <name evidence="3" type="primary">SYAP1</name>
    <name evidence="3" type="ORF">Ciccas_001231</name>
</gene>
<sequence>MFGNMLNILPFGNKSIPNGSETNETDDIPAKEANSTLSKASDLGNLFYTRILESSKQAYEQVNTKVKEMSSNLPSDLLEKHYQIFDEFNKCQNEFKNSQEQSLEDLAKLAPWDSAVTGLSSAHTTQLKNQVLNLSNDERNFVRPIPDDANFDWSPERSRLHLITAVKVLELDPKLSALRFKLVPKKLSEDCFWKNYFYRISLIRQTIQLSELAGTSISDSIDQVVVPKDELLAKEMRNNDLADPLKGARGTVPEPVAASNQSAGSFHSDSIKSIEDDIEEELLREIDEEANNLADDDEMSEDEELQAELAEIEKHEKPGQ</sequence>
<dbReference type="Gene3D" id="1.10.3970.10">
    <property type="entry name" value="BSD domain"/>
    <property type="match status" value="1"/>
</dbReference>
<evidence type="ECO:0000259" key="2">
    <source>
        <dbReference type="PROSITE" id="PS50858"/>
    </source>
</evidence>
<organism evidence="3 4">
    <name type="scientific">Cichlidogyrus casuarinus</name>
    <dbReference type="NCBI Taxonomy" id="1844966"/>
    <lineage>
        <taxon>Eukaryota</taxon>
        <taxon>Metazoa</taxon>
        <taxon>Spiralia</taxon>
        <taxon>Lophotrochozoa</taxon>
        <taxon>Platyhelminthes</taxon>
        <taxon>Monogenea</taxon>
        <taxon>Monopisthocotylea</taxon>
        <taxon>Dactylogyridea</taxon>
        <taxon>Ancyrocephalidae</taxon>
        <taxon>Cichlidogyrus</taxon>
    </lineage>
</organism>
<dbReference type="PANTHER" id="PTHR16019">
    <property type="entry name" value="SYNAPSE-ASSOCIATED PROTEIN"/>
    <property type="match status" value="1"/>
</dbReference>
<feature type="compositionally biased region" description="Basic and acidic residues" evidence="1">
    <location>
        <begin position="311"/>
        <end position="320"/>
    </location>
</feature>
<evidence type="ECO:0000256" key="1">
    <source>
        <dbReference type="SAM" id="MobiDB-lite"/>
    </source>
</evidence>
<evidence type="ECO:0000313" key="4">
    <source>
        <dbReference type="Proteomes" id="UP001626550"/>
    </source>
</evidence>
<dbReference type="PROSITE" id="PS50858">
    <property type="entry name" value="BSD"/>
    <property type="match status" value="1"/>
</dbReference>
<feature type="compositionally biased region" description="Acidic residues" evidence="1">
    <location>
        <begin position="286"/>
        <end position="306"/>
    </location>
</feature>
<dbReference type="InterPro" id="IPR035925">
    <property type="entry name" value="BSD_dom_sf"/>
</dbReference>
<feature type="domain" description="BSD" evidence="2">
    <location>
        <begin position="145"/>
        <end position="204"/>
    </location>
</feature>
<reference evidence="3 4" key="1">
    <citation type="submission" date="2024-11" db="EMBL/GenBank/DDBJ databases">
        <title>Adaptive evolution of stress response genes in parasites aligns with host niche diversity.</title>
        <authorList>
            <person name="Hahn C."/>
            <person name="Resl P."/>
        </authorList>
    </citation>
    <scope>NUCLEOTIDE SEQUENCE [LARGE SCALE GENOMIC DNA]</scope>
    <source>
        <strain evidence="3">EGGRZ-B1_66</strain>
        <tissue evidence="3">Body</tissue>
    </source>
</reference>
<dbReference type="InterPro" id="IPR005607">
    <property type="entry name" value="BSD_dom"/>
</dbReference>
<dbReference type="InterPro" id="IPR051494">
    <property type="entry name" value="BSD_domain-containing"/>
</dbReference>
<dbReference type="Pfam" id="PF03909">
    <property type="entry name" value="BSD"/>
    <property type="match status" value="1"/>
</dbReference>
<evidence type="ECO:0000313" key="3">
    <source>
        <dbReference type="EMBL" id="KAL3320094.1"/>
    </source>
</evidence>
<comment type="caution">
    <text evidence="3">The sequence shown here is derived from an EMBL/GenBank/DDBJ whole genome shotgun (WGS) entry which is preliminary data.</text>
</comment>
<keyword evidence="4" id="KW-1185">Reference proteome</keyword>
<dbReference type="PANTHER" id="PTHR16019:SF6">
    <property type="entry name" value="SYNAPSE-ASSOCIATED PROTEIN 1"/>
    <property type="match status" value="1"/>
</dbReference>
<protein>
    <submittedName>
        <fullName evidence="3">Synapse-associated protein 1</fullName>
    </submittedName>
</protein>
<accession>A0ABD2QKQ4</accession>
<dbReference type="Proteomes" id="UP001626550">
    <property type="component" value="Unassembled WGS sequence"/>
</dbReference>
<name>A0ABD2QKQ4_9PLAT</name>
<dbReference type="SMART" id="SM00751">
    <property type="entry name" value="BSD"/>
    <property type="match status" value="1"/>
</dbReference>